<feature type="active site" description="Proton donor" evidence="13">
    <location>
        <position position="24"/>
    </location>
</feature>
<dbReference type="Proteomes" id="UP000744769">
    <property type="component" value="Unassembled WGS sequence"/>
</dbReference>
<evidence type="ECO:0000256" key="3">
    <source>
        <dbReference type="ARBA" id="ARBA00009184"/>
    </source>
</evidence>
<dbReference type="PANTHER" id="PTHR43344:SF2">
    <property type="entry name" value="PHOSPHOSERINE PHOSPHATASE"/>
    <property type="match status" value="1"/>
</dbReference>
<dbReference type="InterPro" id="IPR023214">
    <property type="entry name" value="HAD_sf"/>
</dbReference>
<dbReference type="GO" id="GO:0006564">
    <property type="term" value="P:L-serine biosynthetic process"/>
    <property type="evidence" value="ECO:0007669"/>
    <property type="project" value="UniProtKB-KW"/>
</dbReference>
<dbReference type="RefSeq" id="WP_166193300.1">
    <property type="nucleotide sequence ID" value="NZ_JAAOIV010000002.1"/>
</dbReference>
<evidence type="ECO:0000256" key="9">
    <source>
        <dbReference type="ARBA" id="ARBA00023299"/>
    </source>
</evidence>
<evidence type="ECO:0000256" key="6">
    <source>
        <dbReference type="ARBA" id="ARBA00022723"/>
    </source>
</evidence>
<keyword evidence="7 14" id="KW-0378">Hydrolase</keyword>
<comment type="catalytic activity">
    <reaction evidence="11">
        <text>O-phospho-L-serine + H2O = L-serine + phosphate</text>
        <dbReference type="Rhea" id="RHEA:21208"/>
        <dbReference type="ChEBI" id="CHEBI:15377"/>
        <dbReference type="ChEBI" id="CHEBI:33384"/>
        <dbReference type="ChEBI" id="CHEBI:43474"/>
        <dbReference type="ChEBI" id="CHEBI:57524"/>
        <dbReference type="EC" id="3.1.3.3"/>
    </reaction>
</comment>
<dbReference type="SUPFAM" id="SSF56784">
    <property type="entry name" value="HAD-like"/>
    <property type="match status" value="1"/>
</dbReference>
<dbReference type="GO" id="GO:0000287">
    <property type="term" value="F:magnesium ion binding"/>
    <property type="evidence" value="ECO:0007669"/>
    <property type="project" value="TreeGrafter"/>
</dbReference>
<comment type="similarity">
    <text evidence="3">Belongs to the HAD-like hydrolase superfamily. SerB family.</text>
</comment>
<dbReference type="EC" id="3.1.3.3" evidence="4"/>
<evidence type="ECO:0000313" key="15">
    <source>
        <dbReference type="Proteomes" id="UP000744769"/>
    </source>
</evidence>
<name>A0A967EDM4_9MICO</name>
<dbReference type="SFLD" id="SFLDS00003">
    <property type="entry name" value="Haloacid_Dehalogenase"/>
    <property type="match status" value="1"/>
</dbReference>
<dbReference type="GO" id="GO:0036424">
    <property type="term" value="F:L-phosphoserine phosphatase activity"/>
    <property type="evidence" value="ECO:0007669"/>
    <property type="project" value="InterPro"/>
</dbReference>
<keyword evidence="9" id="KW-0718">Serine biosynthesis</keyword>
<evidence type="ECO:0000256" key="4">
    <source>
        <dbReference type="ARBA" id="ARBA00012640"/>
    </source>
</evidence>
<proteinExistence type="inferred from homology"/>
<evidence type="ECO:0000256" key="5">
    <source>
        <dbReference type="ARBA" id="ARBA00022605"/>
    </source>
</evidence>
<dbReference type="InterPro" id="IPR050582">
    <property type="entry name" value="HAD-like_SerB"/>
</dbReference>
<evidence type="ECO:0000256" key="11">
    <source>
        <dbReference type="ARBA" id="ARBA00048138"/>
    </source>
</evidence>
<evidence type="ECO:0000256" key="13">
    <source>
        <dbReference type="PIRSR" id="PIRSR604469-1"/>
    </source>
</evidence>
<evidence type="ECO:0000313" key="14">
    <source>
        <dbReference type="EMBL" id="NHN54871.1"/>
    </source>
</evidence>
<keyword evidence="5" id="KW-0028">Amino-acid biosynthesis</keyword>
<comment type="cofactor">
    <cofactor evidence="1">
        <name>Mg(2+)</name>
        <dbReference type="ChEBI" id="CHEBI:18420"/>
    </cofactor>
</comment>
<dbReference type="SFLD" id="SFLDG01136">
    <property type="entry name" value="C1.6:_Phosphoserine_Phosphatas"/>
    <property type="match status" value="1"/>
</dbReference>
<keyword evidence="8" id="KW-0460">Magnesium</keyword>
<dbReference type="InterPro" id="IPR004469">
    <property type="entry name" value="PSP"/>
</dbReference>
<gene>
    <name evidence="14" type="primary">serB</name>
    <name evidence="14" type="ORF">G9U51_03615</name>
</gene>
<keyword evidence="6" id="KW-0479">Metal-binding</keyword>
<dbReference type="Pfam" id="PF12710">
    <property type="entry name" value="HAD"/>
    <property type="match status" value="1"/>
</dbReference>
<keyword evidence="15" id="KW-1185">Reference proteome</keyword>
<evidence type="ECO:0000256" key="7">
    <source>
        <dbReference type="ARBA" id="ARBA00022801"/>
    </source>
</evidence>
<comment type="catalytic activity">
    <reaction evidence="12">
        <text>O-phospho-D-serine + H2O = D-serine + phosphate</text>
        <dbReference type="Rhea" id="RHEA:24873"/>
        <dbReference type="ChEBI" id="CHEBI:15377"/>
        <dbReference type="ChEBI" id="CHEBI:35247"/>
        <dbReference type="ChEBI" id="CHEBI:43474"/>
        <dbReference type="ChEBI" id="CHEBI:58680"/>
        <dbReference type="EC" id="3.1.3.3"/>
    </reaction>
</comment>
<evidence type="ECO:0000256" key="2">
    <source>
        <dbReference type="ARBA" id="ARBA00005135"/>
    </source>
</evidence>
<dbReference type="Gene3D" id="3.40.50.1000">
    <property type="entry name" value="HAD superfamily/HAD-like"/>
    <property type="match status" value="1"/>
</dbReference>
<dbReference type="InterPro" id="IPR036412">
    <property type="entry name" value="HAD-like_sf"/>
</dbReference>
<evidence type="ECO:0000256" key="8">
    <source>
        <dbReference type="ARBA" id="ARBA00022842"/>
    </source>
</evidence>
<dbReference type="SFLD" id="SFLDG01137">
    <property type="entry name" value="C1.6.1:_Phosphoserine_Phosphat"/>
    <property type="match status" value="1"/>
</dbReference>
<sequence>MKPVVPGRRPLGLSQPGLLVTDVDSTVIEQEVIELLAAYAGSQDEVARVTESAMRGELDFAQSLHARVATLAGLPVEVLDRVTAEVRLSPGAETLFATVSQHGWPTGLVSGGFAEIVQPIADRLGVRHVRANRLEVSDGKLTGRVLGEVVDAAEKERMLRGWASADGIPLERTVAVGDGANDLLMLGAAGLAVAWRAKPVVRAQVRHNIEASLAEVLTLLGVPRKDWAEASLESGHAQG</sequence>
<dbReference type="CDD" id="cd07500">
    <property type="entry name" value="HAD_PSP"/>
    <property type="match status" value="1"/>
</dbReference>
<evidence type="ECO:0000256" key="1">
    <source>
        <dbReference type="ARBA" id="ARBA00001946"/>
    </source>
</evidence>
<dbReference type="NCBIfam" id="TIGR01488">
    <property type="entry name" value="HAD-SF-IB"/>
    <property type="match status" value="1"/>
</dbReference>
<reference evidence="14" key="1">
    <citation type="submission" date="2020-03" db="EMBL/GenBank/DDBJ databases">
        <title>Draft sequencing of Calidifontibacter sp. DB0510.</title>
        <authorList>
            <person name="Kim D.-U."/>
        </authorList>
    </citation>
    <scope>NUCLEOTIDE SEQUENCE</scope>
    <source>
        <strain evidence="14">DB0510</strain>
    </source>
</reference>
<dbReference type="EMBL" id="JAAOIV010000002">
    <property type="protein sequence ID" value="NHN54871.1"/>
    <property type="molecule type" value="Genomic_DNA"/>
</dbReference>
<dbReference type="GO" id="GO:0005737">
    <property type="term" value="C:cytoplasm"/>
    <property type="evidence" value="ECO:0007669"/>
    <property type="project" value="TreeGrafter"/>
</dbReference>
<comment type="caution">
    <text evidence="14">The sequence shown here is derived from an EMBL/GenBank/DDBJ whole genome shotgun (WGS) entry which is preliminary data.</text>
</comment>
<dbReference type="NCBIfam" id="TIGR00338">
    <property type="entry name" value="serB"/>
    <property type="match status" value="1"/>
</dbReference>
<comment type="pathway">
    <text evidence="2">Amino-acid biosynthesis; L-serine biosynthesis; L-serine from 3-phospho-D-glycerate: step 3/3.</text>
</comment>
<dbReference type="AlphaFoldDB" id="A0A967EDM4"/>
<evidence type="ECO:0000256" key="10">
    <source>
        <dbReference type="ARBA" id="ARBA00031693"/>
    </source>
</evidence>
<accession>A0A967EDM4</accession>
<dbReference type="SFLD" id="SFLDF00029">
    <property type="entry name" value="phosphoserine_phosphatase"/>
    <property type="match status" value="1"/>
</dbReference>
<feature type="active site" description="Proton donor" evidence="13">
    <location>
        <position position="22"/>
    </location>
</feature>
<organism evidence="14 15">
    <name type="scientific">Metallococcus carri</name>
    <dbReference type="NCBI Taxonomy" id="1656884"/>
    <lineage>
        <taxon>Bacteria</taxon>
        <taxon>Bacillati</taxon>
        <taxon>Actinomycetota</taxon>
        <taxon>Actinomycetes</taxon>
        <taxon>Micrococcales</taxon>
        <taxon>Dermacoccaceae</taxon>
        <taxon>Metallococcus</taxon>
    </lineage>
</organism>
<evidence type="ECO:0000256" key="12">
    <source>
        <dbReference type="ARBA" id="ARBA00048523"/>
    </source>
</evidence>
<dbReference type="PANTHER" id="PTHR43344">
    <property type="entry name" value="PHOSPHOSERINE PHOSPHATASE"/>
    <property type="match status" value="1"/>
</dbReference>
<protein>
    <recommendedName>
        <fullName evidence="4">phosphoserine phosphatase</fullName>
        <ecNumber evidence="4">3.1.3.3</ecNumber>
    </recommendedName>
    <alternativeName>
        <fullName evidence="10">O-phosphoserine phosphohydrolase</fullName>
    </alternativeName>
</protein>